<protein>
    <recommendedName>
        <fullName evidence="4">Methylenetetrahydrofolate reductase (NAD(P)H)</fullName>
    </recommendedName>
</protein>
<reference evidence="2 3" key="1">
    <citation type="submission" date="2024-02" db="EMBL/GenBank/DDBJ databases">
        <title>A novel Gemmatimonadota bacterium.</title>
        <authorList>
            <person name="Du Z.-J."/>
            <person name="Ye Y.-Q."/>
        </authorList>
    </citation>
    <scope>NUCLEOTIDE SEQUENCE [LARGE SCALE GENOMIC DNA]</scope>
    <source>
        <strain evidence="2 3">DH-20</strain>
    </source>
</reference>
<organism evidence="2 3">
    <name type="scientific">Gaopeijia maritima</name>
    <dbReference type="NCBI Taxonomy" id="3119007"/>
    <lineage>
        <taxon>Bacteria</taxon>
        <taxon>Pseudomonadati</taxon>
        <taxon>Gemmatimonadota</taxon>
        <taxon>Longimicrobiia</taxon>
        <taxon>Gaopeijiales</taxon>
        <taxon>Gaopeijiaceae</taxon>
        <taxon>Gaopeijia</taxon>
    </lineage>
</organism>
<accession>A0ABU9EBM9</accession>
<evidence type="ECO:0000313" key="2">
    <source>
        <dbReference type="EMBL" id="MEK9501529.1"/>
    </source>
</evidence>
<name>A0ABU9EBM9_9BACT</name>
<keyword evidence="1" id="KW-0560">Oxidoreductase</keyword>
<dbReference type="SUPFAM" id="SSF51730">
    <property type="entry name" value="FAD-linked oxidoreductase"/>
    <property type="match status" value="1"/>
</dbReference>
<evidence type="ECO:0000256" key="1">
    <source>
        <dbReference type="ARBA" id="ARBA00023002"/>
    </source>
</evidence>
<dbReference type="InterPro" id="IPR029041">
    <property type="entry name" value="FAD-linked_oxidoreductase-like"/>
</dbReference>
<evidence type="ECO:0008006" key="4">
    <source>
        <dbReference type="Google" id="ProtNLM"/>
    </source>
</evidence>
<gene>
    <name evidence="2" type="ORF">WI372_11115</name>
</gene>
<dbReference type="RefSeq" id="WP_405281618.1">
    <property type="nucleotide sequence ID" value="NZ_JBBHLI010000006.1"/>
</dbReference>
<proteinExistence type="predicted"/>
<dbReference type="Gene3D" id="3.20.20.220">
    <property type="match status" value="1"/>
</dbReference>
<evidence type="ECO:0000313" key="3">
    <source>
        <dbReference type="Proteomes" id="UP001484239"/>
    </source>
</evidence>
<comment type="caution">
    <text evidence="2">The sequence shown here is derived from an EMBL/GenBank/DDBJ whole genome shotgun (WGS) entry which is preliminary data.</text>
</comment>
<keyword evidence="3" id="KW-1185">Reference proteome</keyword>
<dbReference type="Proteomes" id="UP001484239">
    <property type="component" value="Unassembled WGS sequence"/>
</dbReference>
<sequence>MNHVARGDDPSGREALTRALRGESAGAPIVSVELRPPLADLDAADGIDAWIDLNHAIRRFTGDGRFVFLTDDAVGVSEEETLGHLDANLDPGIDRSRLVPFLTCKHSLDYCRLYAERAHTMGLAALTVVGGDPRGGAPRCLPHAWQLREKLRERVPALGLGGWANPFRAVDEQAGFLLDPHLEADFVLTQVVSHHDAGHLTELISRIRAEGFTAPILAGVFHYRSANPRTLSRLADFLPVPAEGLTAEFDAGLPAEEVTARSVRAALESGADGVYVSNLRLRDAPRVLGRILERAGV</sequence>
<dbReference type="EMBL" id="JBBHLI010000006">
    <property type="protein sequence ID" value="MEK9501529.1"/>
    <property type="molecule type" value="Genomic_DNA"/>
</dbReference>